<accession>A0A6G9XNF1</accession>
<dbReference type="EMBL" id="CP046171">
    <property type="protein sequence ID" value="QIS02428.1"/>
    <property type="molecule type" value="Genomic_DNA"/>
</dbReference>
<dbReference type="InterPro" id="IPR036188">
    <property type="entry name" value="FAD/NAD-bd_sf"/>
</dbReference>
<dbReference type="PANTHER" id="PTHR48105">
    <property type="entry name" value="THIOREDOXIN REDUCTASE 1-RELATED-RELATED"/>
    <property type="match status" value="1"/>
</dbReference>
<protein>
    <submittedName>
        <fullName evidence="5">FAD-binding protein</fullName>
    </submittedName>
</protein>
<gene>
    <name evidence="5" type="ORF">F5X71_08910</name>
</gene>
<comment type="catalytic activity">
    <reaction evidence="3">
        <text>[thioredoxin]-dithiol + NADP(+) = [thioredoxin]-disulfide + NADPH + H(+)</text>
        <dbReference type="Rhea" id="RHEA:20345"/>
        <dbReference type="Rhea" id="RHEA-COMP:10698"/>
        <dbReference type="Rhea" id="RHEA-COMP:10700"/>
        <dbReference type="ChEBI" id="CHEBI:15378"/>
        <dbReference type="ChEBI" id="CHEBI:29950"/>
        <dbReference type="ChEBI" id="CHEBI:50058"/>
        <dbReference type="ChEBI" id="CHEBI:57783"/>
        <dbReference type="ChEBI" id="CHEBI:58349"/>
        <dbReference type="EC" id="1.8.1.9"/>
    </reaction>
</comment>
<sequence length="307" mass="31919">MSEMYDVVVVGGGAAGLSAALVLTRSRRRVAVVRGGPARNAPAEHMHGFLSRDGMAPGDLLAVGAAEVVGYGGELVDDFVTEVERSDGGAEFTVRLAGGRVLTAHRLLIATGLRDELPELPGVRERWGAEVLHCPYCHGYEVRDQPLGLLGGTDPRVLHLALLLPQWSDDVILFQHTMELSDADRAQLAARGVRIVEGTVARLVVDGTLRGVELADGRAVPRAALFVAPAFVPEADLLRALGCAFDDQGWVVVDPSGRTSVPGVWAAGNVSNAAAQVIVAAGAGYTAAVAINGDLALAAAQMPVSTG</sequence>
<dbReference type="PRINTS" id="PR00368">
    <property type="entry name" value="FADPNR"/>
</dbReference>
<dbReference type="Pfam" id="PF07992">
    <property type="entry name" value="Pyr_redox_2"/>
    <property type="match status" value="1"/>
</dbReference>
<feature type="domain" description="FAD/NAD(P)-binding" evidence="4">
    <location>
        <begin position="5"/>
        <end position="284"/>
    </location>
</feature>
<evidence type="ECO:0000256" key="1">
    <source>
        <dbReference type="ARBA" id="ARBA00022630"/>
    </source>
</evidence>
<evidence type="ECO:0000256" key="3">
    <source>
        <dbReference type="ARBA" id="ARBA00048132"/>
    </source>
</evidence>
<keyword evidence="1" id="KW-0285">Flavoprotein</keyword>
<evidence type="ECO:0000256" key="2">
    <source>
        <dbReference type="ARBA" id="ARBA00023002"/>
    </source>
</evidence>
<dbReference type="Gene3D" id="3.50.50.60">
    <property type="entry name" value="FAD/NAD(P)-binding domain"/>
    <property type="match status" value="2"/>
</dbReference>
<evidence type="ECO:0000313" key="5">
    <source>
        <dbReference type="EMBL" id="QIS02428.1"/>
    </source>
</evidence>
<dbReference type="SUPFAM" id="SSF51905">
    <property type="entry name" value="FAD/NAD(P)-binding domain"/>
    <property type="match status" value="1"/>
</dbReference>
<name>A0A6G9XNF1_NOCBR</name>
<dbReference type="InterPro" id="IPR023753">
    <property type="entry name" value="FAD/NAD-binding_dom"/>
</dbReference>
<dbReference type="AlphaFoldDB" id="A0A6G9XNF1"/>
<reference evidence="5 6" key="1">
    <citation type="journal article" date="2019" name="ACS Chem. Biol.">
        <title>Identification and Mobilization of a Cryptic Antibiotic Biosynthesis Gene Locus from a Human-Pathogenic Nocardia Isolate.</title>
        <authorList>
            <person name="Herisse M."/>
            <person name="Ishida K."/>
            <person name="Porter J.L."/>
            <person name="Howden B."/>
            <person name="Hertweck C."/>
            <person name="Stinear T.P."/>
            <person name="Pidot S.J."/>
        </authorList>
    </citation>
    <scope>NUCLEOTIDE SEQUENCE [LARGE SCALE GENOMIC DNA]</scope>
    <source>
        <strain evidence="5 6">AUSMDU00024985</strain>
    </source>
</reference>
<dbReference type="InterPro" id="IPR050097">
    <property type="entry name" value="Ferredoxin-NADP_redctase_2"/>
</dbReference>
<proteinExistence type="predicted"/>
<dbReference type="PRINTS" id="PR00469">
    <property type="entry name" value="PNDRDTASEII"/>
</dbReference>
<dbReference type="Proteomes" id="UP000501705">
    <property type="component" value="Chromosome"/>
</dbReference>
<dbReference type="RefSeq" id="WP_167461521.1">
    <property type="nucleotide sequence ID" value="NZ_CP046171.1"/>
</dbReference>
<evidence type="ECO:0000313" key="6">
    <source>
        <dbReference type="Proteomes" id="UP000501705"/>
    </source>
</evidence>
<evidence type="ECO:0000259" key="4">
    <source>
        <dbReference type="Pfam" id="PF07992"/>
    </source>
</evidence>
<dbReference type="GO" id="GO:0004791">
    <property type="term" value="F:thioredoxin-disulfide reductase (NADPH) activity"/>
    <property type="evidence" value="ECO:0007669"/>
    <property type="project" value="UniProtKB-EC"/>
</dbReference>
<keyword evidence="2" id="KW-0560">Oxidoreductase</keyword>
<organism evidence="5 6">
    <name type="scientific">Nocardia brasiliensis</name>
    <dbReference type="NCBI Taxonomy" id="37326"/>
    <lineage>
        <taxon>Bacteria</taxon>
        <taxon>Bacillati</taxon>
        <taxon>Actinomycetota</taxon>
        <taxon>Actinomycetes</taxon>
        <taxon>Mycobacteriales</taxon>
        <taxon>Nocardiaceae</taxon>
        <taxon>Nocardia</taxon>
    </lineage>
</organism>